<keyword evidence="7" id="KW-0067">ATP-binding</keyword>
<evidence type="ECO:0000259" key="11">
    <source>
        <dbReference type="PROSITE" id="PS50011"/>
    </source>
</evidence>
<keyword evidence="10" id="KW-0812">Transmembrane</keyword>
<dbReference type="GO" id="GO:0005737">
    <property type="term" value="C:cytoplasm"/>
    <property type="evidence" value="ECO:0007669"/>
    <property type="project" value="TreeGrafter"/>
</dbReference>
<dbReference type="OrthoDB" id="8596411at2759"/>
<dbReference type="AlphaFoldDB" id="A0A553NLX7"/>
<evidence type="ECO:0000256" key="6">
    <source>
        <dbReference type="ARBA" id="ARBA00022777"/>
    </source>
</evidence>
<evidence type="ECO:0000256" key="7">
    <source>
        <dbReference type="ARBA" id="ARBA00022840"/>
    </source>
</evidence>
<evidence type="ECO:0000256" key="1">
    <source>
        <dbReference type="ARBA" id="ARBA00005505"/>
    </source>
</evidence>
<dbReference type="PROSITE" id="PS50011">
    <property type="entry name" value="PROTEIN_KINASE_DOM"/>
    <property type="match status" value="1"/>
</dbReference>
<comment type="catalytic activity">
    <reaction evidence="8">
        <text>L-threonyl-[protein] + ATP = O-phospho-L-threonyl-[protein] + ADP + H(+)</text>
        <dbReference type="Rhea" id="RHEA:46608"/>
        <dbReference type="Rhea" id="RHEA-COMP:11060"/>
        <dbReference type="Rhea" id="RHEA-COMP:11605"/>
        <dbReference type="ChEBI" id="CHEBI:15378"/>
        <dbReference type="ChEBI" id="CHEBI:30013"/>
        <dbReference type="ChEBI" id="CHEBI:30616"/>
        <dbReference type="ChEBI" id="CHEBI:61977"/>
        <dbReference type="ChEBI" id="CHEBI:456216"/>
        <dbReference type="EC" id="2.7.11.1"/>
    </reaction>
</comment>
<proteinExistence type="inferred from homology"/>
<dbReference type="GO" id="GO:0004674">
    <property type="term" value="F:protein serine/threonine kinase activity"/>
    <property type="evidence" value="ECO:0007669"/>
    <property type="project" value="UniProtKB-KW"/>
</dbReference>
<dbReference type="InterPro" id="IPR000719">
    <property type="entry name" value="Prot_kinase_dom"/>
</dbReference>
<evidence type="ECO:0000313" key="13">
    <source>
        <dbReference type="Proteomes" id="UP000316079"/>
    </source>
</evidence>
<reference evidence="12 13" key="1">
    <citation type="journal article" date="2019" name="Sci. Data">
        <title>Hybrid genome assembly and annotation of Danionella translucida.</title>
        <authorList>
            <person name="Kadobianskyi M."/>
            <person name="Schulze L."/>
            <person name="Schuelke M."/>
            <person name="Judkewitz B."/>
        </authorList>
    </citation>
    <scope>NUCLEOTIDE SEQUENCE [LARGE SCALE GENOMIC DNA]</scope>
    <source>
        <strain evidence="12 13">Bolton</strain>
    </source>
</reference>
<protein>
    <recommendedName>
        <fullName evidence="2">non-specific serine/threonine protein kinase</fullName>
        <ecNumber evidence="2">2.7.11.1</ecNumber>
    </recommendedName>
</protein>
<evidence type="ECO:0000256" key="9">
    <source>
        <dbReference type="ARBA" id="ARBA00048679"/>
    </source>
</evidence>
<organism evidence="12 13">
    <name type="scientific">Danionella cerebrum</name>
    <dbReference type="NCBI Taxonomy" id="2873325"/>
    <lineage>
        <taxon>Eukaryota</taxon>
        <taxon>Metazoa</taxon>
        <taxon>Chordata</taxon>
        <taxon>Craniata</taxon>
        <taxon>Vertebrata</taxon>
        <taxon>Euteleostomi</taxon>
        <taxon>Actinopterygii</taxon>
        <taxon>Neopterygii</taxon>
        <taxon>Teleostei</taxon>
        <taxon>Ostariophysi</taxon>
        <taxon>Cypriniformes</taxon>
        <taxon>Danionidae</taxon>
        <taxon>Danioninae</taxon>
        <taxon>Danionella</taxon>
    </lineage>
</organism>
<dbReference type="EC" id="2.7.11.1" evidence="2"/>
<evidence type="ECO:0000256" key="10">
    <source>
        <dbReference type="SAM" id="Phobius"/>
    </source>
</evidence>
<dbReference type="SUPFAM" id="SSF56112">
    <property type="entry name" value="Protein kinase-like (PK-like)"/>
    <property type="match status" value="1"/>
</dbReference>
<dbReference type="InterPro" id="IPR011009">
    <property type="entry name" value="Kinase-like_dom_sf"/>
</dbReference>
<keyword evidence="13" id="KW-1185">Reference proteome</keyword>
<dbReference type="GO" id="GO:0005524">
    <property type="term" value="F:ATP binding"/>
    <property type="evidence" value="ECO:0007669"/>
    <property type="project" value="UniProtKB-KW"/>
</dbReference>
<evidence type="ECO:0000313" key="12">
    <source>
        <dbReference type="EMBL" id="TRY66445.1"/>
    </source>
</evidence>
<dbReference type="EMBL" id="SRMA01026845">
    <property type="protein sequence ID" value="TRY66445.1"/>
    <property type="molecule type" value="Genomic_DNA"/>
</dbReference>
<dbReference type="InterPro" id="IPR051138">
    <property type="entry name" value="PIM_Ser/Thr_kinase"/>
</dbReference>
<evidence type="ECO:0000256" key="5">
    <source>
        <dbReference type="ARBA" id="ARBA00022741"/>
    </source>
</evidence>
<dbReference type="GO" id="GO:0043066">
    <property type="term" value="P:negative regulation of apoptotic process"/>
    <property type="evidence" value="ECO:0007669"/>
    <property type="project" value="TreeGrafter"/>
</dbReference>
<dbReference type="GO" id="GO:0007346">
    <property type="term" value="P:regulation of mitotic cell cycle"/>
    <property type="evidence" value="ECO:0007669"/>
    <property type="project" value="TreeGrafter"/>
</dbReference>
<comment type="similarity">
    <text evidence="1">Belongs to the protein kinase superfamily. CAMK Ser/Thr protein kinase family. PIM subfamily.</text>
</comment>
<keyword evidence="6" id="KW-0418">Kinase</keyword>
<feature type="transmembrane region" description="Helical" evidence="10">
    <location>
        <begin position="158"/>
        <end position="181"/>
    </location>
</feature>
<evidence type="ECO:0000256" key="4">
    <source>
        <dbReference type="ARBA" id="ARBA00022679"/>
    </source>
</evidence>
<keyword evidence="3" id="KW-0723">Serine/threonine-protein kinase</keyword>
<keyword evidence="10" id="KW-1133">Transmembrane helix</keyword>
<gene>
    <name evidence="12" type="ORF">DNTS_031088</name>
</gene>
<comment type="catalytic activity">
    <reaction evidence="9">
        <text>L-seryl-[protein] + ATP = O-phospho-L-seryl-[protein] + ADP + H(+)</text>
        <dbReference type="Rhea" id="RHEA:17989"/>
        <dbReference type="Rhea" id="RHEA-COMP:9863"/>
        <dbReference type="Rhea" id="RHEA-COMP:11604"/>
        <dbReference type="ChEBI" id="CHEBI:15378"/>
        <dbReference type="ChEBI" id="CHEBI:29999"/>
        <dbReference type="ChEBI" id="CHEBI:30616"/>
        <dbReference type="ChEBI" id="CHEBI:83421"/>
        <dbReference type="ChEBI" id="CHEBI:456216"/>
        <dbReference type="EC" id="2.7.11.1"/>
    </reaction>
</comment>
<comment type="caution">
    <text evidence="12">The sequence shown here is derived from an EMBL/GenBank/DDBJ whole genome shotgun (WGS) entry which is preliminary data.</text>
</comment>
<feature type="domain" description="Protein kinase" evidence="11">
    <location>
        <begin position="1"/>
        <end position="113"/>
    </location>
</feature>
<sequence>MGALLVRGRSGTEVLEAVRLEDGLQVAVKIVPWHTFYFLLYCGEPATVWSLRILSYVMLRLKFPRNRQLKKLDEGTWRKRRLSMECHDFLHRCLQTEPSNRLQLDEVLLHPWFNDHSSHFYLDSDDSFSSDTSIEEIGDSRTFQMSWRTRTSWKTEQLVFFFTMLFLISLLTFIVILLLYFS</sequence>
<dbReference type="Gene3D" id="1.10.510.10">
    <property type="entry name" value="Transferase(Phosphotransferase) domain 1"/>
    <property type="match status" value="1"/>
</dbReference>
<dbReference type="PANTHER" id="PTHR22984">
    <property type="entry name" value="SERINE/THREONINE-PROTEIN KINASE PIM"/>
    <property type="match status" value="1"/>
</dbReference>
<dbReference type="STRING" id="623744.A0A553NLX7"/>
<keyword evidence="4" id="KW-0808">Transferase</keyword>
<accession>A0A553NLX7</accession>
<dbReference type="Proteomes" id="UP000316079">
    <property type="component" value="Unassembled WGS sequence"/>
</dbReference>
<evidence type="ECO:0000256" key="8">
    <source>
        <dbReference type="ARBA" id="ARBA00047899"/>
    </source>
</evidence>
<keyword evidence="5" id="KW-0547">Nucleotide-binding</keyword>
<keyword evidence="10" id="KW-0472">Membrane</keyword>
<evidence type="ECO:0000256" key="3">
    <source>
        <dbReference type="ARBA" id="ARBA00022527"/>
    </source>
</evidence>
<dbReference type="PANTHER" id="PTHR22984:SF11">
    <property type="entry name" value="AURORA KINASE-RELATED"/>
    <property type="match status" value="1"/>
</dbReference>
<name>A0A553NLX7_9TELE</name>
<evidence type="ECO:0000256" key="2">
    <source>
        <dbReference type="ARBA" id="ARBA00012513"/>
    </source>
</evidence>